<evidence type="ECO:0000313" key="2">
    <source>
        <dbReference type="Proteomes" id="UP000280066"/>
    </source>
</evidence>
<sequence length="165" mass="19649">MHIASIGIIYGQSFRFFEKKRNTDTLINLNNIHYIQYKNIINHKSGIILGKSRIECEITIDDKSFGISPGNVHTKKPFIYSTITSKNIFNNYVNDQKEGMWISFNKDGHVDFIQQYKMDKIFMIIFFKKNGRIEKIDWYNDGVKRRLGSWIYDRKNRILNHNLDF</sequence>
<dbReference type="AlphaFoldDB" id="A0A3R9PA05"/>
<comment type="caution">
    <text evidence="1">The sequence shown here is derived from an EMBL/GenBank/DDBJ whole genome shotgun (WGS) entry which is preliminary data.</text>
</comment>
<gene>
    <name evidence="1" type="ORF">EI290_13270</name>
</gene>
<dbReference type="SUPFAM" id="SSF82185">
    <property type="entry name" value="Histone H3 K4-specific methyltransferase SET7/9 N-terminal domain"/>
    <property type="match status" value="1"/>
</dbReference>
<dbReference type="RefSeq" id="WP_125431067.1">
    <property type="nucleotide sequence ID" value="NZ_RWIS01000008.1"/>
</dbReference>
<dbReference type="EMBL" id="RWIS01000008">
    <property type="protein sequence ID" value="RSK31789.1"/>
    <property type="molecule type" value="Genomic_DNA"/>
</dbReference>
<accession>A0A3R9PA05</accession>
<organism evidence="1 2">
    <name type="scientific">Hymenobacter metallilatus</name>
    <dbReference type="NCBI Taxonomy" id="2493666"/>
    <lineage>
        <taxon>Bacteria</taxon>
        <taxon>Pseudomonadati</taxon>
        <taxon>Bacteroidota</taxon>
        <taxon>Cytophagia</taxon>
        <taxon>Cytophagales</taxon>
        <taxon>Hymenobacteraceae</taxon>
        <taxon>Hymenobacter</taxon>
    </lineage>
</organism>
<dbReference type="Gene3D" id="2.20.110.10">
    <property type="entry name" value="Histone H3 K4-specific methyltransferase SET7/9 N-terminal domain"/>
    <property type="match status" value="1"/>
</dbReference>
<reference evidence="1 2" key="1">
    <citation type="submission" date="2018-12" db="EMBL/GenBank/DDBJ databases">
        <authorList>
            <person name="Feng G."/>
            <person name="Zhu H."/>
        </authorList>
    </citation>
    <scope>NUCLEOTIDE SEQUENCE [LARGE SCALE GENOMIC DNA]</scope>
    <source>
        <strain evidence="1 2">9PBR-2</strain>
    </source>
</reference>
<protein>
    <submittedName>
        <fullName evidence="1">Uncharacterized protein</fullName>
    </submittedName>
</protein>
<dbReference type="Proteomes" id="UP000280066">
    <property type="component" value="Unassembled WGS sequence"/>
</dbReference>
<name>A0A3R9PA05_9BACT</name>
<proteinExistence type="predicted"/>
<dbReference type="OrthoDB" id="1524045at2"/>
<evidence type="ECO:0000313" key="1">
    <source>
        <dbReference type="EMBL" id="RSK31789.1"/>
    </source>
</evidence>
<keyword evidence="2" id="KW-1185">Reference proteome</keyword>